<name>A0AAV9HCZ1_9PEZI</name>
<dbReference type="GO" id="GO:0005634">
    <property type="term" value="C:nucleus"/>
    <property type="evidence" value="ECO:0007669"/>
    <property type="project" value="UniProtKB-SubCell"/>
</dbReference>
<dbReference type="SMART" id="SM00576">
    <property type="entry name" value="BTP"/>
    <property type="match status" value="1"/>
</dbReference>
<evidence type="ECO:0000256" key="1">
    <source>
        <dbReference type="ARBA" id="ARBA00004123"/>
    </source>
</evidence>
<dbReference type="AlphaFoldDB" id="A0AAV9HCZ1"/>
<proteinExistence type="predicted"/>
<reference evidence="7" key="2">
    <citation type="submission" date="2023-06" db="EMBL/GenBank/DDBJ databases">
        <authorList>
            <consortium name="Lawrence Berkeley National Laboratory"/>
            <person name="Mondo S.J."/>
            <person name="Hensen N."/>
            <person name="Bonometti L."/>
            <person name="Westerberg I."/>
            <person name="Brannstrom I.O."/>
            <person name="Guillou S."/>
            <person name="Cros-Aarteil S."/>
            <person name="Calhoun S."/>
            <person name="Haridas S."/>
            <person name="Kuo A."/>
            <person name="Pangilinan J."/>
            <person name="Riley R."/>
            <person name="Labutti K."/>
            <person name="Andreopoulos B."/>
            <person name="Lipzen A."/>
            <person name="Chen C."/>
            <person name="Yanf M."/>
            <person name="Daum C."/>
            <person name="Ng V."/>
            <person name="Clum A."/>
            <person name="Steindorff A."/>
            <person name="Ohm R."/>
            <person name="Martin F."/>
            <person name="Silar P."/>
            <person name="Natvig D."/>
            <person name="Lalanne C."/>
            <person name="Gautier V."/>
            <person name="Ament-Velasquez S.L."/>
            <person name="Kruys A."/>
            <person name="Hutchinson M.I."/>
            <person name="Powell A.J."/>
            <person name="Barry K."/>
            <person name="Miller A.N."/>
            <person name="Grigoriev I.V."/>
            <person name="Debuchy R."/>
            <person name="Gladieux P."/>
            <person name="Thoren M.H."/>
            <person name="Johannesson H."/>
        </authorList>
    </citation>
    <scope>NUCLEOTIDE SEQUENCE</scope>
    <source>
        <strain evidence="7">PSN324</strain>
    </source>
</reference>
<dbReference type="InterPro" id="IPR006565">
    <property type="entry name" value="BTP"/>
</dbReference>
<accession>A0AAV9HCZ1</accession>
<keyword evidence="3" id="KW-0804">Transcription</keyword>
<dbReference type="Pfam" id="PF07524">
    <property type="entry name" value="Bromo_TP"/>
    <property type="match status" value="1"/>
</dbReference>
<dbReference type="Gene3D" id="1.10.20.10">
    <property type="entry name" value="Histone, subunit A"/>
    <property type="match status" value="1"/>
</dbReference>
<gene>
    <name evidence="7" type="ORF">QBC42DRAFT_35687</name>
</gene>
<evidence type="ECO:0000313" key="7">
    <source>
        <dbReference type="EMBL" id="KAK4457625.1"/>
    </source>
</evidence>
<dbReference type="CDD" id="cd00076">
    <property type="entry name" value="HFD_SF"/>
    <property type="match status" value="1"/>
</dbReference>
<sequence length="250" mass="26918">MTPPPKLFHSLLRPAVLQILRAVGYHSAKTSVLDSMTDMAARYLTRLCELTAIHASLNSSIDHTRVGMLDGPESPVGAAAAAPCQSPSVPAPSIVDIRLALQELGVLLPEKVLEEQEYLGMEDTRGVDQFIAWAAGSLNKEIQRIALDGNDEAHDYLDALKKKHSKNDDDTKFLGTVLGKPHEQGDVVIEGGKFTSITAWEAHMKAVNERPVLEKPQINGGGGGEDSRPASSRLSTLSSMADDVEMEIDG</sequence>
<keyword evidence="8" id="KW-1185">Reference proteome</keyword>
<protein>
    <recommendedName>
        <fullName evidence="6">Bromodomain associated domain-containing protein</fullName>
    </recommendedName>
</protein>
<evidence type="ECO:0000256" key="2">
    <source>
        <dbReference type="ARBA" id="ARBA00023015"/>
    </source>
</evidence>
<evidence type="ECO:0000256" key="4">
    <source>
        <dbReference type="ARBA" id="ARBA00023242"/>
    </source>
</evidence>
<comment type="caution">
    <text evidence="7">The sequence shown here is derived from an EMBL/GenBank/DDBJ whole genome shotgun (WGS) entry which is preliminary data.</text>
</comment>
<keyword evidence="4" id="KW-0539">Nucleus</keyword>
<organism evidence="7 8">
    <name type="scientific">Cladorrhinum samala</name>
    <dbReference type="NCBI Taxonomy" id="585594"/>
    <lineage>
        <taxon>Eukaryota</taxon>
        <taxon>Fungi</taxon>
        <taxon>Dikarya</taxon>
        <taxon>Ascomycota</taxon>
        <taxon>Pezizomycotina</taxon>
        <taxon>Sordariomycetes</taxon>
        <taxon>Sordariomycetidae</taxon>
        <taxon>Sordariales</taxon>
        <taxon>Podosporaceae</taxon>
        <taxon>Cladorrhinum</taxon>
    </lineage>
</organism>
<dbReference type="InterPro" id="IPR009072">
    <property type="entry name" value="Histone-fold"/>
</dbReference>
<dbReference type="EMBL" id="MU865105">
    <property type="protein sequence ID" value="KAK4457625.1"/>
    <property type="molecule type" value="Genomic_DNA"/>
</dbReference>
<keyword evidence="2" id="KW-0805">Transcription regulation</keyword>
<comment type="subcellular location">
    <subcellularLocation>
        <location evidence="1">Nucleus</location>
    </subcellularLocation>
</comment>
<reference evidence="7" key="1">
    <citation type="journal article" date="2023" name="Mol. Phylogenet. Evol.">
        <title>Genome-scale phylogeny and comparative genomics of the fungal order Sordariales.</title>
        <authorList>
            <person name="Hensen N."/>
            <person name="Bonometti L."/>
            <person name="Westerberg I."/>
            <person name="Brannstrom I.O."/>
            <person name="Guillou S."/>
            <person name="Cros-Aarteil S."/>
            <person name="Calhoun S."/>
            <person name="Haridas S."/>
            <person name="Kuo A."/>
            <person name="Mondo S."/>
            <person name="Pangilinan J."/>
            <person name="Riley R."/>
            <person name="LaButti K."/>
            <person name="Andreopoulos B."/>
            <person name="Lipzen A."/>
            <person name="Chen C."/>
            <person name="Yan M."/>
            <person name="Daum C."/>
            <person name="Ng V."/>
            <person name="Clum A."/>
            <person name="Steindorff A."/>
            <person name="Ohm R.A."/>
            <person name="Martin F."/>
            <person name="Silar P."/>
            <person name="Natvig D.O."/>
            <person name="Lalanne C."/>
            <person name="Gautier V."/>
            <person name="Ament-Velasquez S.L."/>
            <person name="Kruys A."/>
            <person name="Hutchinson M.I."/>
            <person name="Powell A.J."/>
            <person name="Barry K."/>
            <person name="Miller A.N."/>
            <person name="Grigoriev I.V."/>
            <person name="Debuchy R."/>
            <person name="Gladieux P."/>
            <person name="Hiltunen Thoren M."/>
            <person name="Johannesson H."/>
        </authorList>
    </citation>
    <scope>NUCLEOTIDE SEQUENCE</scope>
    <source>
        <strain evidence="7">PSN324</strain>
    </source>
</reference>
<evidence type="ECO:0000313" key="8">
    <source>
        <dbReference type="Proteomes" id="UP001321749"/>
    </source>
</evidence>
<feature type="compositionally biased region" description="Polar residues" evidence="5">
    <location>
        <begin position="229"/>
        <end position="239"/>
    </location>
</feature>
<evidence type="ECO:0000259" key="6">
    <source>
        <dbReference type="SMART" id="SM00576"/>
    </source>
</evidence>
<dbReference type="Proteomes" id="UP001321749">
    <property type="component" value="Unassembled WGS sequence"/>
</dbReference>
<evidence type="ECO:0000256" key="3">
    <source>
        <dbReference type="ARBA" id="ARBA00023163"/>
    </source>
</evidence>
<dbReference type="GO" id="GO:0046982">
    <property type="term" value="F:protein heterodimerization activity"/>
    <property type="evidence" value="ECO:0007669"/>
    <property type="project" value="InterPro"/>
</dbReference>
<evidence type="ECO:0000256" key="5">
    <source>
        <dbReference type="SAM" id="MobiDB-lite"/>
    </source>
</evidence>
<feature type="region of interest" description="Disordered" evidence="5">
    <location>
        <begin position="211"/>
        <end position="250"/>
    </location>
</feature>
<feature type="domain" description="Bromodomain associated" evidence="6">
    <location>
        <begin position="5"/>
        <end position="110"/>
    </location>
</feature>